<evidence type="ECO:0000313" key="2">
    <source>
        <dbReference type="EMBL" id="GMF27342.1"/>
    </source>
</evidence>
<protein>
    <submittedName>
        <fullName evidence="2">Unnamed protein product</fullName>
    </submittedName>
</protein>
<dbReference type="OrthoDB" id="58259at2759"/>
<reference evidence="2" key="1">
    <citation type="submission" date="2023-04" db="EMBL/GenBank/DDBJ databases">
        <title>Phytophthora lilii NBRC 32176.</title>
        <authorList>
            <person name="Ichikawa N."/>
            <person name="Sato H."/>
            <person name="Tonouchi N."/>
        </authorList>
    </citation>
    <scope>NUCLEOTIDE SEQUENCE</scope>
    <source>
        <strain evidence="2">NBRC 32176</strain>
    </source>
</reference>
<dbReference type="AlphaFoldDB" id="A0A9W6U6Q6"/>
<keyword evidence="3" id="KW-1185">Reference proteome</keyword>
<organism evidence="2 3">
    <name type="scientific">Phytophthora lilii</name>
    <dbReference type="NCBI Taxonomy" id="2077276"/>
    <lineage>
        <taxon>Eukaryota</taxon>
        <taxon>Sar</taxon>
        <taxon>Stramenopiles</taxon>
        <taxon>Oomycota</taxon>
        <taxon>Peronosporomycetes</taxon>
        <taxon>Peronosporales</taxon>
        <taxon>Peronosporaceae</taxon>
        <taxon>Phytophthora</taxon>
    </lineage>
</organism>
<feature type="region of interest" description="Disordered" evidence="1">
    <location>
        <begin position="145"/>
        <end position="173"/>
    </location>
</feature>
<accession>A0A9W6U6Q6</accession>
<evidence type="ECO:0000313" key="3">
    <source>
        <dbReference type="Proteomes" id="UP001165083"/>
    </source>
</evidence>
<proteinExistence type="predicted"/>
<sequence>MSSASRRERVAVLKPMGEVFVNGLASSYDDEFPSSERLAALMTREDFAKAVSTINDALMDHWPCMPCKGFGYGCCVCTLGLSLYCAVTQVQEAESRLQLQLRRMNDLKKFKDKGIQWRLERTWWKRTSFIEISVDLDVAGTLESSGTAKTESEVEERKEGDGAIRDETMTDRV</sequence>
<gene>
    <name evidence="2" type="ORF">Plil01_001143900</name>
</gene>
<name>A0A9W6U6Q6_9STRA</name>
<dbReference type="Proteomes" id="UP001165083">
    <property type="component" value="Unassembled WGS sequence"/>
</dbReference>
<feature type="compositionally biased region" description="Basic and acidic residues" evidence="1">
    <location>
        <begin position="150"/>
        <end position="173"/>
    </location>
</feature>
<dbReference type="EMBL" id="BSXW01000657">
    <property type="protein sequence ID" value="GMF27342.1"/>
    <property type="molecule type" value="Genomic_DNA"/>
</dbReference>
<comment type="caution">
    <text evidence="2">The sequence shown here is derived from an EMBL/GenBank/DDBJ whole genome shotgun (WGS) entry which is preliminary data.</text>
</comment>
<evidence type="ECO:0000256" key="1">
    <source>
        <dbReference type="SAM" id="MobiDB-lite"/>
    </source>
</evidence>